<dbReference type="GO" id="GO:0005886">
    <property type="term" value="C:plasma membrane"/>
    <property type="evidence" value="ECO:0007669"/>
    <property type="project" value="UniProtKB-ARBA"/>
</dbReference>
<comment type="caution">
    <text evidence="4">The sequence shown here is derived from an EMBL/GenBank/DDBJ whole genome shotgun (WGS) entry which is preliminary data.</text>
</comment>
<proteinExistence type="predicted"/>
<dbReference type="PANTHER" id="PTHR12281">
    <property type="entry name" value="RP42 RELATED"/>
    <property type="match status" value="1"/>
</dbReference>
<dbReference type="AlphaFoldDB" id="A0A9D4Z256"/>
<dbReference type="Pfam" id="PF03556">
    <property type="entry name" value="Cullin_binding"/>
    <property type="match status" value="1"/>
</dbReference>
<dbReference type="Proteomes" id="UP001055712">
    <property type="component" value="Unassembled WGS sequence"/>
</dbReference>
<reference evidence="4" key="1">
    <citation type="journal article" date="2019" name="Plant J.">
        <title>Chlorella vulgaris genome assembly and annotation reveals the molecular basis for metabolic acclimation to high light conditions.</title>
        <authorList>
            <person name="Cecchin M."/>
            <person name="Marcolungo L."/>
            <person name="Rossato M."/>
            <person name="Girolomoni L."/>
            <person name="Cosentino E."/>
            <person name="Cuine S."/>
            <person name="Li-Beisson Y."/>
            <person name="Delledonne M."/>
            <person name="Ballottari M."/>
        </authorList>
    </citation>
    <scope>NUCLEOTIDE SEQUENCE</scope>
    <source>
        <strain evidence="4">211/11P</strain>
    </source>
</reference>
<organism evidence="4 5">
    <name type="scientific">Chlorella vulgaris</name>
    <name type="common">Green alga</name>
    <dbReference type="NCBI Taxonomy" id="3077"/>
    <lineage>
        <taxon>Eukaryota</taxon>
        <taxon>Viridiplantae</taxon>
        <taxon>Chlorophyta</taxon>
        <taxon>core chlorophytes</taxon>
        <taxon>Trebouxiophyceae</taxon>
        <taxon>Chlorellales</taxon>
        <taxon>Chlorellaceae</taxon>
        <taxon>Chlorella clade</taxon>
        <taxon>Chlorella</taxon>
    </lineage>
</organism>
<dbReference type="InterPro" id="IPR009060">
    <property type="entry name" value="UBA-like_sf"/>
</dbReference>
<dbReference type="InterPro" id="IPR005176">
    <property type="entry name" value="PONY_dom"/>
</dbReference>
<dbReference type="GO" id="GO:0045116">
    <property type="term" value="P:protein neddylation"/>
    <property type="evidence" value="ECO:0007669"/>
    <property type="project" value="TreeGrafter"/>
</dbReference>
<dbReference type="OrthoDB" id="286637at2759"/>
<dbReference type="EMBL" id="SIDB01000001">
    <property type="protein sequence ID" value="KAI3438247.1"/>
    <property type="molecule type" value="Genomic_DNA"/>
</dbReference>
<evidence type="ECO:0000313" key="5">
    <source>
        <dbReference type="Proteomes" id="UP001055712"/>
    </source>
</evidence>
<dbReference type="Pfam" id="PF14555">
    <property type="entry name" value="UBA_4"/>
    <property type="match status" value="1"/>
</dbReference>
<dbReference type="GO" id="GO:0031624">
    <property type="term" value="F:ubiquitin conjugating enzyme binding"/>
    <property type="evidence" value="ECO:0007669"/>
    <property type="project" value="TreeGrafter"/>
</dbReference>
<dbReference type="Gene3D" id="1.10.238.200">
    <property type="entry name" value="Cullin, PONY binding domain"/>
    <property type="match status" value="1"/>
</dbReference>
<dbReference type="InterPro" id="IPR042460">
    <property type="entry name" value="DCN1-like_PONY"/>
</dbReference>
<evidence type="ECO:0000256" key="1">
    <source>
        <dbReference type="ARBA" id="ARBA00022786"/>
    </source>
</evidence>
<protein>
    <recommendedName>
        <fullName evidence="2">Defective in cullin neddylation protein</fullName>
    </recommendedName>
</protein>
<reference evidence="4" key="2">
    <citation type="submission" date="2020-11" db="EMBL/GenBank/DDBJ databases">
        <authorList>
            <person name="Cecchin M."/>
            <person name="Marcolungo L."/>
            <person name="Rossato M."/>
            <person name="Girolomoni L."/>
            <person name="Cosentino E."/>
            <person name="Cuine S."/>
            <person name="Li-Beisson Y."/>
            <person name="Delledonne M."/>
            <person name="Ballottari M."/>
        </authorList>
    </citation>
    <scope>NUCLEOTIDE SEQUENCE</scope>
    <source>
        <strain evidence="4">211/11P</strain>
        <tissue evidence="4">Whole cell</tissue>
    </source>
</reference>
<keyword evidence="5" id="KW-1185">Reference proteome</keyword>
<dbReference type="Gene3D" id="1.10.238.10">
    <property type="entry name" value="EF-hand"/>
    <property type="match status" value="1"/>
</dbReference>
<name>A0A9D4Z256_CHLVU</name>
<dbReference type="Gene3D" id="1.10.8.10">
    <property type="entry name" value="DNA helicase RuvA subunit, C-terminal domain"/>
    <property type="match status" value="1"/>
</dbReference>
<dbReference type="InterPro" id="IPR014764">
    <property type="entry name" value="DCN-prot"/>
</dbReference>
<dbReference type="GO" id="GO:0097602">
    <property type="term" value="F:cullin family protein binding"/>
    <property type="evidence" value="ECO:0007669"/>
    <property type="project" value="TreeGrafter"/>
</dbReference>
<dbReference type="GO" id="GO:0000151">
    <property type="term" value="C:ubiquitin ligase complex"/>
    <property type="evidence" value="ECO:0007669"/>
    <property type="project" value="TreeGrafter"/>
</dbReference>
<dbReference type="PROSITE" id="PS51229">
    <property type="entry name" value="DCUN1"/>
    <property type="match status" value="1"/>
</dbReference>
<dbReference type="SUPFAM" id="SSF46934">
    <property type="entry name" value="UBA-like"/>
    <property type="match status" value="1"/>
</dbReference>
<comment type="function">
    <text evidence="2">Neddylation of cullins play an essential role in the regulation of SCF-type complexes activity.</text>
</comment>
<dbReference type="FunFam" id="1.10.238.10:FF:000030">
    <property type="entry name" value="DCN1-like protein"/>
    <property type="match status" value="1"/>
</dbReference>
<evidence type="ECO:0000256" key="2">
    <source>
        <dbReference type="RuleBase" id="RU410713"/>
    </source>
</evidence>
<accession>A0A9D4Z256</accession>
<dbReference type="PANTHER" id="PTHR12281:SF2">
    <property type="entry name" value="DEFECTIVE IN CULLIN NEDDYLATION PROTEIN"/>
    <property type="match status" value="1"/>
</dbReference>
<feature type="domain" description="DCUN1" evidence="3">
    <location>
        <begin position="56"/>
        <end position="245"/>
    </location>
</feature>
<sequence>MNRQQRDKQSQFVGITGADSSTATRCLEAASWSVEAAIDYFYSNGMQPSRSASKRPDRDAIHRLFLKYKDEDDEDVVGVEGISQLCSDLGVEPDDIVVLVLSWHLGAEAMCEYSKKEFEEGLAELGCDSIDKLRAKLPTLRAEVQEAAKFRKIYQFAYLFSREKGQKIVQLDVALAMWDLLLPVTRWKHSEAWKDFLRTHHKRAVSRDTWNQLLDFILNTAPDFSNYDDSGAWPYLLDEFVEAQRKELQQQPPTNGMDTS</sequence>
<dbReference type="GO" id="GO:0032182">
    <property type="term" value="F:ubiquitin-like protein binding"/>
    <property type="evidence" value="ECO:0007669"/>
    <property type="project" value="TreeGrafter"/>
</dbReference>
<gene>
    <name evidence="4" type="ORF">D9Q98_000684</name>
</gene>
<evidence type="ECO:0000313" key="4">
    <source>
        <dbReference type="EMBL" id="KAI3438247.1"/>
    </source>
</evidence>
<dbReference type="FunFam" id="1.10.238.200:FF:000003">
    <property type="entry name" value="DCN1-like protein 3"/>
    <property type="match status" value="1"/>
</dbReference>
<evidence type="ECO:0000259" key="3">
    <source>
        <dbReference type="PROSITE" id="PS51229"/>
    </source>
</evidence>
<keyword evidence="1" id="KW-0833">Ubl conjugation pathway</keyword>